<organism evidence="1 2">
    <name type="scientific">Pristionchus mayeri</name>
    <dbReference type="NCBI Taxonomy" id="1317129"/>
    <lineage>
        <taxon>Eukaryota</taxon>
        <taxon>Metazoa</taxon>
        <taxon>Ecdysozoa</taxon>
        <taxon>Nematoda</taxon>
        <taxon>Chromadorea</taxon>
        <taxon>Rhabditida</taxon>
        <taxon>Rhabditina</taxon>
        <taxon>Diplogasteromorpha</taxon>
        <taxon>Diplogasteroidea</taxon>
        <taxon>Neodiplogasteridae</taxon>
        <taxon>Pristionchus</taxon>
    </lineage>
</organism>
<dbReference type="AlphaFoldDB" id="A0AAN4ZE84"/>
<sequence>LLEVVTFPVDDEHLEYLKSVLPSLDWNQLETRSGFLDFAKNLQYEGCSDYRLKKLMGLAFNRAVRIPELIERLENTALSPESCLLLCMKRSERRQLRRSKRIAANSAAGATPTSWKLTKRGGGFRLFVEKGEGVV</sequence>
<gene>
    <name evidence="1" type="ORF">PMAYCL1PPCAC_07706</name>
</gene>
<feature type="non-terminal residue" evidence="1">
    <location>
        <position position="135"/>
    </location>
</feature>
<evidence type="ECO:0000313" key="2">
    <source>
        <dbReference type="Proteomes" id="UP001328107"/>
    </source>
</evidence>
<proteinExistence type="predicted"/>
<name>A0AAN4ZE84_9BILA</name>
<dbReference type="Proteomes" id="UP001328107">
    <property type="component" value="Unassembled WGS sequence"/>
</dbReference>
<feature type="non-terminal residue" evidence="1">
    <location>
        <position position="1"/>
    </location>
</feature>
<evidence type="ECO:0000313" key="1">
    <source>
        <dbReference type="EMBL" id="GMR37511.1"/>
    </source>
</evidence>
<dbReference type="EMBL" id="BTRK01000002">
    <property type="protein sequence ID" value="GMR37511.1"/>
    <property type="molecule type" value="Genomic_DNA"/>
</dbReference>
<keyword evidence="2" id="KW-1185">Reference proteome</keyword>
<accession>A0AAN4ZE84</accession>
<protein>
    <submittedName>
        <fullName evidence="1">Uncharacterized protein</fullName>
    </submittedName>
</protein>
<comment type="caution">
    <text evidence="1">The sequence shown here is derived from an EMBL/GenBank/DDBJ whole genome shotgun (WGS) entry which is preliminary data.</text>
</comment>
<reference evidence="2" key="1">
    <citation type="submission" date="2022-10" db="EMBL/GenBank/DDBJ databases">
        <title>Genome assembly of Pristionchus species.</title>
        <authorList>
            <person name="Yoshida K."/>
            <person name="Sommer R.J."/>
        </authorList>
    </citation>
    <scope>NUCLEOTIDE SEQUENCE [LARGE SCALE GENOMIC DNA]</scope>
    <source>
        <strain evidence="2">RS5460</strain>
    </source>
</reference>